<keyword evidence="3" id="KW-1185">Reference proteome</keyword>
<evidence type="ECO:0000313" key="3">
    <source>
        <dbReference type="Proteomes" id="UP000499080"/>
    </source>
</evidence>
<dbReference type="OrthoDB" id="6436235at2759"/>
<name>A0A4Y2KIL8_ARAVE</name>
<keyword evidence="2" id="KW-0695">RNA-directed DNA polymerase</keyword>
<comment type="caution">
    <text evidence="2">The sequence shown here is derived from an EMBL/GenBank/DDBJ whole genome shotgun (WGS) entry which is preliminary data.</text>
</comment>
<dbReference type="Pfam" id="PF00078">
    <property type="entry name" value="RVT_1"/>
    <property type="match status" value="1"/>
</dbReference>
<dbReference type="AlphaFoldDB" id="A0A4Y2KIL8"/>
<dbReference type="Proteomes" id="UP000499080">
    <property type="component" value="Unassembled WGS sequence"/>
</dbReference>
<reference evidence="2 3" key="1">
    <citation type="journal article" date="2019" name="Sci. Rep.">
        <title>Orb-weaving spider Araneus ventricosus genome elucidates the spidroin gene catalogue.</title>
        <authorList>
            <person name="Kono N."/>
            <person name="Nakamura H."/>
            <person name="Ohtoshi R."/>
            <person name="Moran D.A.P."/>
            <person name="Shinohara A."/>
            <person name="Yoshida Y."/>
            <person name="Fujiwara M."/>
            <person name="Mori M."/>
            <person name="Tomita M."/>
            <person name="Arakawa K."/>
        </authorList>
    </citation>
    <scope>NUCLEOTIDE SEQUENCE [LARGE SCALE GENOMIC DNA]</scope>
</reference>
<dbReference type="InterPro" id="IPR043502">
    <property type="entry name" value="DNA/RNA_pol_sf"/>
</dbReference>
<sequence>MQVILEHFFPRLETNFNQNQNMYRDNYLIFPEVTEVEISRIFSSSANDKAPGPDGLTTGIIRELYDSNKNLFINIMNTLLCHGYFPTIWKEARVALIPKEGKDLKIVTSYRPICLLSTWGKILDKVITKRLQFELEVNGKFDDCQHGFRRGKSTLSALQVFTDFIKSAKDEKLITLAIAFDISNAFNSIRWKDIMTCLQEDNISEYLLKIIASFLSDRKIVDYDFDILSSMTVGFPRARLWDQFCGCS</sequence>
<feature type="domain" description="Reverse transcriptase" evidence="1">
    <location>
        <begin position="97"/>
        <end position="219"/>
    </location>
</feature>
<evidence type="ECO:0000313" key="2">
    <source>
        <dbReference type="EMBL" id="GBN01576.1"/>
    </source>
</evidence>
<dbReference type="EMBL" id="BGPR01004631">
    <property type="protein sequence ID" value="GBN01576.1"/>
    <property type="molecule type" value="Genomic_DNA"/>
</dbReference>
<protein>
    <submittedName>
        <fullName evidence="2">RNA-directed DNA polymerase from mobile element jockey</fullName>
    </submittedName>
</protein>
<dbReference type="InterPro" id="IPR000477">
    <property type="entry name" value="RT_dom"/>
</dbReference>
<keyword evidence="2" id="KW-0808">Transferase</keyword>
<evidence type="ECO:0000259" key="1">
    <source>
        <dbReference type="Pfam" id="PF00078"/>
    </source>
</evidence>
<keyword evidence="2" id="KW-0548">Nucleotidyltransferase</keyword>
<gene>
    <name evidence="2" type="primary">pol_3338</name>
    <name evidence="2" type="ORF">AVEN_244658_2</name>
</gene>
<dbReference type="SUPFAM" id="SSF56672">
    <property type="entry name" value="DNA/RNA polymerases"/>
    <property type="match status" value="1"/>
</dbReference>
<organism evidence="2 3">
    <name type="scientific">Araneus ventricosus</name>
    <name type="common">Orbweaver spider</name>
    <name type="synonym">Epeira ventricosa</name>
    <dbReference type="NCBI Taxonomy" id="182803"/>
    <lineage>
        <taxon>Eukaryota</taxon>
        <taxon>Metazoa</taxon>
        <taxon>Ecdysozoa</taxon>
        <taxon>Arthropoda</taxon>
        <taxon>Chelicerata</taxon>
        <taxon>Arachnida</taxon>
        <taxon>Araneae</taxon>
        <taxon>Araneomorphae</taxon>
        <taxon>Entelegynae</taxon>
        <taxon>Araneoidea</taxon>
        <taxon>Araneidae</taxon>
        <taxon>Araneus</taxon>
    </lineage>
</organism>
<accession>A0A4Y2KIL8</accession>
<dbReference type="PANTHER" id="PTHR19446">
    <property type="entry name" value="REVERSE TRANSCRIPTASES"/>
    <property type="match status" value="1"/>
</dbReference>
<proteinExistence type="predicted"/>
<dbReference type="GO" id="GO:0003964">
    <property type="term" value="F:RNA-directed DNA polymerase activity"/>
    <property type="evidence" value="ECO:0007669"/>
    <property type="project" value="UniProtKB-KW"/>
</dbReference>